<protein>
    <submittedName>
        <fullName evidence="1">Uncharacterized protein</fullName>
    </submittedName>
</protein>
<keyword evidence="2" id="KW-1185">Reference proteome</keyword>
<sequence>MTTGLAGPQVALIKRELESVLCGMQLDFGIWQGKAANSARAQAEAIRGELVALNALADNLHAQVVAAGA</sequence>
<dbReference type="GeneID" id="35866124"/>
<dbReference type="Proteomes" id="UP000235122">
    <property type="component" value="Unassembled WGS sequence"/>
</dbReference>
<reference evidence="1 2" key="1">
    <citation type="submission" date="2017-12" db="EMBL/GenBank/DDBJ databases">
        <title>Phylogenetic diversity of female urinary microbiome.</title>
        <authorList>
            <person name="Thomas-White K."/>
            <person name="Wolfe A.J."/>
        </authorList>
    </citation>
    <scope>NUCLEOTIDE SEQUENCE [LARGE SCALE GENOMIC DNA]</scope>
    <source>
        <strain evidence="1 2">UMB0402</strain>
    </source>
</reference>
<dbReference type="EMBL" id="PKKO01000001">
    <property type="protein sequence ID" value="PKY73126.1"/>
    <property type="molecule type" value="Genomic_DNA"/>
</dbReference>
<dbReference type="STRING" id="33007.HMPREF3198_00745"/>
<comment type="caution">
    <text evidence="1">The sequence shown here is derived from an EMBL/GenBank/DDBJ whole genome shotgun (WGS) entry which is preliminary data.</text>
</comment>
<organism evidence="1 2">
    <name type="scientific">Winkia neuii</name>
    <dbReference type="NCBI Taxonomy" id="33007"/>
    <lineage>
        <taxon>Bacteria</taxon>
        <taxon>Bacillati</taxon>
        <taxon>Actinomycetota</taxon>
        <taxon>Actinomycetes</taxon>
        <taxon>Actinomycetales</taxon>
        <taxon>Actinomycetaceae</taxon>
        <taxon>Winkia</taxon>
    </lineage>
</organism>
<accession>A0A2I1IPS3</accession>
<evidence type="ECO:0000313" key="2">
    <source>
        <dbReference type="Proteomes" id="UP000235122"/>
    </source>
</evidence>
<gene>
    <name evidence="1" type="ORF">CYJ19_00605</name>
</gene>
<name>A0A2I1IPS3_9ACTO</name>
<dbReference type="RefSeq" id="WP_024330787.1">
    <property type="nucleotide sequence ID" value="NZ_JASOXK010000001.1"/>
</dbReference>
<evidence type="ECO:0000313" key="1">
    <source>
        <dbReference type="EMBL" id="PKY73126.1"/>
    </source>
</evidence>
<proteinExistence type="predicted"/>
<dbReference type="AlphaFoldDB" id="A0A2I1IPS3"/>